<dbReference type="Proteomes" id="UP001153069">
    <property type="component" value="Unassembled WGS sequence"/>
</dbReference>
<sequence length="148" mass="17371">MEVTVLEELILQGAGKPLPPDMTGIMDYMFEWGRQDSPQWYRAVVATLSEMLEGPHPCERKDIFMECIYWLAKDRITEEYDLGSIEGQICMDAWHGYCIQWYQPKFSFKEYCMMNHEFVMLCMEDLQYNGGLRPQLAMFIDGNNQQGL</sequence>
<proteinExistence type="predicted"/>
<accession>A0A9N8HHH4</accession>
<reference evidence="1" key="1">
    <citation type="submission" date="2020-06" db="EMBL/GenBank/DDBJ databases">
        <authorList>
            <consortium name="Plant Systems Biology data submission"/>
        </authorList>
    </citation>
    <scope>NUCLEOTIDE SEQUENCE</scope>
    <source>
        <strain evidence="1">D6</strain>
    </source>
</reference>
<evidence type="ECO:0000313" key="1">
    <source>
        <dbReference type="EMBL" id="CAB9515318.1"/>
    </source>
</evidence>
<dbReference type="AlphaFoldDB" id="A0A9N8HHH4"/>
<dbReference type="EMBL" id="CAICTM010000706">
    <property type="protein sequence ID" value="CAB9515318.1"/>
    <property type="molecule type" value="Genomic_DNA"/>
</dbReference>
<organism evidence="1 2">
    <name type="scientific">Seminavis robusta</name>
    <dbReference type="NCBI Taxonomy" id="568900"/>
    <lineage>
        <taxon>Eukaryota</taxon>
        <taxon>Sar</taxon>
        <taxon>Stramenopiles</taxon>
        <taxon>Ochrophyta</taxon>
        <taxon>Bacillariophyta</taxon>
        <taxon>Bacillariophyceae</taxon>
        <taxon>Bacillariophycidae</taxon>
        <taxon>Naviculales</taxon>
        <taxon>Naviculaceae</taxon>
        <taxon>Seminavis</taxon>
    </lineage>
</organism>
<evidence type="ECO:0000313" key="2">
    <source>
        <dbReference type="Proteomes" id="UP001153069"/>
    </source>
</evidence>
<name>A0A9N8HHH4_9STRA</name>
<comment type="caution">
    <text evidence="1">The sequence shown here is derived from an EMBL/GenBank/DDBJ whole genome shotgun (WGS) entry which is preliminary data.</text>
</comment>
<protein>
    <submittedName>
        <fullName evidence="1">Uncharacterized protein</fullName>
    </submittedName>
</protein>
<keyword evidence="2" id="KW-1185">Reference proteome</keyword>
<gene>
    <name evidence="1" type="ORF">SEMRO_707_G190621.4</name>
</gene>